<dbReference type="InterPro" id="IPR051025">
    <property type="entry name" value="RhoGAP"/>
</dbReference>
<dbReference type="CDD" id="cd20816">
    <property type="entry name" value="C1_GMIP-like"/>
    <property type="match status" value="1"/>
</dbReference>
<dbReference type="SUPFAM" id="SSF57889">
    <property type="entry name" value="Cysteine-rich domain"/>
    <property type="match status" value="1"/>
</dbReference>
<evidence type="ECO:0000256" key="4">
    <source>
        <dbReference type="SAM" id="MobiDB-lite"/>
    </source>
</evidence>
<dbReference type="EMBL" id="CAUEEQ010005746">
    <property type="protein sequence ID" value="CAJ0929301.1"/>
    <property type="molecule type" value="Genomic_DNA"/>
</dbReference>
<dbReference type="PANTHER" id="PTHR15228">
    <property type="entry name" value="SPERMATHECAL PHYSIOLOGY VARIANT"/>
    <property type="match status" value="1"/>
</dbReference>
<dbReference type="Gene3D" id="1.10.555.10">
    <property type="entry name" value="Rho GTPase activation protein"/>
    <property type="match status" value="1"/>
</dbReference>
<dbReference type="Pfam" id="PF00130">
    <property type="entry name" value="C1_1"/>
    <property type="match status" value="1"/>
</dbReference>
<feature type="domain" description="Rho-GAP" evidence="6">
    <location>
        <begin position="114"/>
        <end position="266"/>
    </location>
</feature>
<evidence type="ECO:0000259" key="6">
    <source>
        <dbReference type="PROSITE" id="PS50238"/>
    </source>
</evidence>
<sequence>GKGHQVHKSWPSALTEGDLAGSKESTDINGLPSSLEVPISSGPFRNVGLSRAARTHRLRKLRTPSKCRECNSYVYFQGAECEECSLACHKKCLETLAIQCGHKKLQGRLLLFGRNFSEAAMRSPDHVPFLVRKCVSEIEARALTMKGIYRVNGVKTRVEKLCQAFENGKELVELSQASPHDLSNVLKLYLRQLPEPLMPFRLYNGLMGLAKESLRDCESGKASRLEDKGAETEPDALAMAERLKELLQDLPFENRVTLQYLIKHLC</sequence>
<evidence type="ECO:0000256" key="3">
    <source>
        <dbReference type="ARBA" id="ARBA00022833"/>
    </source>
</evidence>
<comment type="caution">
    <text evidence="7">The sequence shown here is derived from an EMBL/GenBank/DDBJ whole genome shotgun (WGS) entry which is preliminary data.</text>
</comment>
<evidence type="ECO:0000256" key="2">
    <source>
        <dbReference type="ARBA" id="ARBA00022723"/>
    </source>
</evidence>
<dbReference type="Proteomes" id="UP001176940">
    <property type="component" value="Unassembled WGS sequence"/>
</dbReference>
<keyword evidence="3" id="KW-0862">Zinc</keyword>
<dbReference type="InterPro" id="IPR046349">
    <property type="entry name" value="C1-like_sf"/>
</dbReference>
<dbReference type="PROSITE" id="PS50238">
    <property type="entry name" value="RHOGAP"/>
    <property type="match status" value="1"/>
</dbReference>
<proteinExistence type="predicted"/>
<reference evidence="7" key="1">
    <citation type="submission" date="2023-07" db="EMBL/GenBank/DDBJ databases">
        <authorList>
            <person name="Stuckert A."/>
        </authorList>
    </citation>
    <scope>NUCLEOTIDE SEQUENCE</scope>
</reference>
<gene>
    <name evidence="7" type="ORF">RIMI_LOCUS3756837</name>
</gene>
<dbReference type="SMART" id="SM00324">
    <property type="entry name" value="RhoGAP"/>
    <property type="match status" value="1"/>
</dbReference>
<evidence type="ECO:0000313" key="7">
    <source>
        <dbReference type="EMBL" id="CAJ0929301.1"/>
    </source>
</evidence>
<protein>
    <submittedName>
        <fullName evidence="7">Uncharacterized protein</fullName>
    </submittedName>
</protein>
<dbReference type="InterPro" id="IPR008936">
    <property type="entry name" value="Rho_GTPase_activation_prot"/>
</dbReference>
<keyword evidence="1" id="KW-0343">GTPase activation</keyword>
<dbReference type="SUPFAM" id="SSF48350">
    <property type="entry name" value="GTPase activation domain, GAP"/>
    <property type="match status" value="1"/>
</dbReference>
<keyword evidence="2" id="KW-0479">Metal-binding</keyword>
<feature type="non-terminal residue" evidence="7">
    <location>
        <position position="1"/>
    </location>
</feature>
<dbReference type="SMART" id="SM00109">
    <property type="entry name" value="C1"/>
    <property type="match status" value="1"/>
</dbReference>
<keyword evidence="8" id="KW-1185">Reference proteome</keyword>
<dbReference type="PANTHER" id="PTHR15228:SF18">
    <property type="entry name" value="RHO GTPASE-ACTIVATING PROTEIN 45"/>
    <property type="match status" value="1"/>
</dbReference>
<evidence type="ECO:0000313" key="8">
    <source>
        <dbReference type="Proteomes" id="UP001176940"/>
    </source>
</evidence>
<dbReference type="Pfam" id="PF00620">
    <property type="entry name" value="RhoGAP"/>
    <property type="match status" value="1"/>
</dbReference>
<feature type="domain" description="Phorbol-ester/DAG-type" evidence="5">
    <location>
        <begin position="55"/>
        <end position="100"/>
    </location>
</feature>
<evidence type="ECO:0000259" key="5">
    <source>
        <dbReference type="PROSITE" id="PS50081"/>
    </source>
</evidence>
<accession>A0ABN9KZB7</accession>
<feature type="non-terminal residue" evidence="7">
    <location>
        <position position="266"/>
    </location>
</feature>
<dbReference type="InterPro" id="IPR000198">
    <property type="entry name" value="RhoGAP_dom"/>
</dbReference>
<feature type="region of interest" description="Disordered" evidence="4">
    <location>
        <begin position="1"/>
        <end position="27"/>
    </location>
</feature>
<dbReference type="Gene3D" id="3.30.60.20">
    <property type="match status" value="1"/>
</dbReference>
<evidence type="ECO:0000256" key="1">
    <source>
        <dbReference type="ARBA" id="ARBA00022468"/>
    </source>
</evidence>
<dbReference type="PROSITE" id="PS50081">
    <property type="entry name" value="ZF_DAG_PE_2"/>
    <property type="match status" value="1"/>
</dbReference>
<dbReference type="PROSITE" id="PS00479">
    <property type="entry name" value="ZF_DAG_PE_1"/>
    <property type="match status" value="1"/>
</dbReference>
<dbReference type="InterPro" id="IPR002219">
    <property type="entry name" value="PKC_DAG/PE"/>
</dbReference>
<name>A0ABN9KZB7_9NEOB</name>
<organism evidence="7 8">
    <name type="scientific">Ranitomeya imitator</name>
    <name type="common">mimic poison frog</name>
    <dbReference type="NCBI Taxonomy" id="111125"/>
    <lineage>
        <taxon>Eukaryota</taxon>
        <taxon>Metazoa</taxon>
        <taxon>Chordata</taxon>
        <taxon>Craniata</taxon>
        <taxon>Vertebrata</taxon>
        <taxon>Euteleostomi</taxon>
        <taxon>Amphibia</taxon>
        <taxon>Batrachia</taxon>
        <taxon>Anura</taxon>
        <taxon>Neobatrachia</taxon>
        <taxon>Hyloidea</taxon>
        <taxon>Dendrobatidae</taxon>
        <taxon>Dendrobatinae</taxon>
        <taxon>Ranitomeya</taxon>
    </lineage>
</organism>